<comment type="similarity">
    <text evidence="1">Belongs to the V-ATPase V0D/AC39 subunit family.</text>
</comment>
<dbReference type="PANTHER" id="PTHR38682">
    <property type="entry name" value="V-TYPE ATP SYNTHASE SUBUNIT C"/>
    <property type="match status" value="1"/>
</dbReference>
<keyword evidence="3" id="KW-0406">Ion transport</keyword>
<evidence type="ECO:0000256" key="1">
    <source>
        <dbReference type="ARBA" id="ARBA00006709"/>
    </source>
</evidence>
<name>A0A926IJ92_9FIRM</name>
<feature type="coiled-coil region" evidence="4">
    <location>
        <begin position="121"/>
        <end position="148"/>
    </location>
</feature>
<accession>A0A926IJ92</accession>
<dbReference type="GO" id="GO:0046961">
    <property type="term" value="F:proton-transporting ATPase activity, rotational mechanism"/>
    <property type="evidence" value="ECO:0007669"/>
    <property type="project" value="InterPro"/>
</dbReference>
<dbReference type="RefSeq" id="WP_262428466.1">
    <property type="nucleotide sequence ID" value="NZ_JACRTG010000005.1"/>
</dbReference>
<evidence type="ECO:0000256" key="2">
    <source>
        <dbReference type="ARBA" id="ARBA00022448"/>
    </source>
</evidence>
<protein>
    <submittedName>
        <fullName evidence="5">V-type ATP synthase subunit C</fullName>
    </submittedName>
</protein>
<proteinExistence type="inferred from homology"/>
<gene>
    <name evidence="5" type="ORF">H8707_01900</name>
</gene>
<evidence type="ECO:0000256" key="3">
    <source>
        <dbReference type="ARBA" id="ARBA00023065"/>
    </source>
</evidence>
<keyword evidence="6" id="KW-1185">Reference proteome</keyword>
<dbReference type="AlphaFoldDB" id="A0A926IJ92"/>
<dbReference type="SUPFAM" id="SSF103486">
    <property type="entry name" value="V-type ATP synthase subunit C"/>
    <property type="match status" value="1"/>
</dbReference>
<comment type="caution">
    <text evidence="5">The sequence shown here is derived from an EMBL/GenBank/DDBJ whole genome shotgun (WGS) entry which is preliminary data.</text>
</comment>
<keyword evidence="2" id="KW-0813">Transport</keyword>
<dbReference type="InterPro" id="IPR044911">
    <property type="entry name" value="V-type_ATPase_csu/dsu_dom_3"/>
</dbReference>
<dbReference type="InterPro" id="IPR050873">
    <property type="entry name" value="V-ATPase_V0D/AC39_subunit"/>
</dbReference>
<dbReference type="Gene3D" id="1.20.1690.10">
    <property type="entry name" value="V-type ATP synthase subunit C domain"/>
    <property type="match status" value="2"/>
</dbReference>
<dbReference type="PANTHER" id="PTHR38682:SF1">
    <property type="entry name" value="V-TYPE ATP SYNTHASE SUBUNIT C"/>
    <property type="match status" value="1"/>
</dbReference>
<dbReference type="InterPro" id="IPR002843">
    <property type="entry name" value="ATPase_V0-cplx_csu/dsu"/>
</dbReference>
<reference evidence="5" key="1">
    <citation type="submission" date="2020-08" db="EMBL/GenBank/DDBJ databases">
        <title>Genome public.</title>
        <authorList>
            <person name="Liu C."/>
            <person name="Sun Q."/>
        </authorList>
    </citation>
    <scope>NUCLEOTIDE SEQUENCE</scope>
    <source>
        <strain evidence="5">BX21</strain>
    </source>
</reference>
<evidence type="ECO:0000313" key="6">
    <source>
        <dbReference type="Proteomes" id="UP000601171"/>
    </source>
</evidence>
<dbReference type="InterPro" id="IPR035067">
    <property type="entry name" value="V-type_ATPase_csu/dsu"/>
</dbReference>
<dbReference type="InterPro" id="IPR036079">
    <property type="entry name" value="ATPase_csu/dsu_sf"/>
</dbReference>
<dbReference type="Gene3D" id="1.10.132.50">
    <property type="entry name" value="ATP synthase (C/AC39) subunit, domain 3"/>
    <property type="match status" value="1"/>
</dbReference>
<organism evidence="5 6">
    <name type="scientific">Paratissierella segnis</name>
    <dbReference type="NCBI Taxonomy" id="2763679"/>
    <lineage>
        <taxon>Bacteria</taxon>
        <taxon>Bacillati</taxon>
        <taxon>Bacillota</taxon>
        <taxon>Tissierellia</taxon>
        <taxon>Tissierellales</taxon>
        <taxon>Tissierellaceae</taxon>
        <taxon>Paratissierella</taxon>
    </lineage>
</organism>
<sequence length="334" mass="39570">MDRMDFVQGVVRTKVIEKRLLSKAQIDRMVDAKDIDEVFRMLNETEYSNGIANISRSEDYEKILSEELKRVYKLMREIAKEDQIVVDLLALKYDYHNLKVLLKEKILNTDLSQNYIPIGTIDIQKLKNDFLTDNYEEIKKEFREALETAIKDYDETNDPQRIDIVLDKIYFSHLYKMAKSTGIELFIEYVEDSIDFINVKTLIRIKKQNKDINFLEDVLLPNGKIDKNDIVLSLNDSIDIIINKFKNYRISEELKKGLESYQETNHLSDFEKYMDDYLMELNKRSKNIIFGPEPIFSYIIAKETEIKVLRIIMVSKLNDLSPEDIRERLRDLYV</sequence>
<dbReference type="Proteomes" id="UP000601171">
    <property type="component" value="Unassembled WGS sequence"/>
</dbReference>
<dbReference type="EMBL" id="JACRTG010000005">
    <property type="protein sequence ID" value="MBC8586995.1"/>
    <property type="molecule type" value="Genomic_DNA"/>
</dbReference>
<dbReference type="NCBIfam" id="NF002266">
    <property type="entry name" value="PRK01198.1-2"/>
    <property type="match status" value="1"/>
</dbReference>
<dbReference type="Pfam" id="PF01992">
    <property type="entry name" value="vATP-synt_AC39"/>
    <property type="match status" value="1"/>
</dbReference>
<evidence type="ECO:0000256" key="4">
    <source>
        <dbReference type="SAM" id="Coils"/>
    </source>
</evidence>
<evidence type="ECO:0000313" key="5">
    <source>
        <dbReference type="EMBL" id="MBC8586995.1"/>
    </source>
</evidence>
<keyword evidence="4" id="KW-0175">Coiled coil</keyword>